<feature type="binding site" evidence="11">
    <location>
        <position position="138"/>
    </location>
    <ligand>
        <name>ATP</name>
        <dbReference type="ChEBI" id="CHEBI:30616"/>
    </ligand>
</feature>
<proteinExistence type="inferred from homology"/>
<keyword evidence="8 11" id="KW-0067">ATP-binding</keyword>
<evidence type="ECO:0000256" key="5">
    <source>
        <dbReference type="ARBA" id="ARBA00022679"/>
    </source>
</evidence>
<keyword evidence="7 11" id="KW-0418">Kinase</keyword>
<feature type="binding site" evidence="11">
    <location>
        <position position="156"/>
    </location>
    <ligand>
        <name>substrate</name>
    </ligand>
</feature>
<dbReference type="PANTHER" id="PTHR21087">
    <property type="entry name" value="SHIKIMATE KINASE"/>
    <property type="match status" value="1"/>
</dbReference>
<keyword evidence="6 11" id="KW-0547">Nucleotide-binding</keyword>
<evidence type="ECO:0000256" key="3">
    <source>
        <dbReference type="ARBA" id="ARBA00012154"/>
    </source>
</evidence>
<keyword evidence="11" id="KW-0963">Cytoplasm</keyword>
<keyword evidence="5 11" id="KW-0808">Transferase</keyword>
<feature type="binding site" evidence="11">
    <location>
        <position position="53"/>
    </location>
    <ligand>
        <name>substrate</name>
    </ligand>
</feature>
<comment type="pathway">
    <text evidence="1 11">Metabolic intermediate biosynthesis; chorismate biosynthesis; chorismate from D-erythrose 4-phosphate and phosphoenolpyruvate: step 5/7.</text>
</comment>
<evidence type="ECO:0000313" key="12">
    <source>
        <dbReference type="EMBL" id="REE88679.1"/>
    </source>
</evidence>
<feature type="binding site" evidence="11">
    <location>
        <begin position="31"/>
        <end position="36"/>
    </location>
    <ligand>
        <name>ATP</name>
        <dbReference type="ChEBI" id="CHEBI:30616"/>
    </ligand>
</feature>
<dbReference type="HAMAP" id="MF_00109">
    <property type="entry name" value="Shikimate_kinase"/>
    <property type="match status" value="1"/>
</dbReference>
<dbReference type="EC" id="2.7.1.71" evidence="3 11"/>
<dbReference type="InterPro" id="IPR027417">
    <property type="entry name" value="P-loop_NTPase"/>
</dbReference>
<feature type="binding site" evidence="11">
    <location>
        <position position="100"/>
    </location>
    <ligand>
        <name>substrate</name>
    </ligand>
</feature>
<evidence type="ECO:0000256" key="7">
    <source>
        <dbReference type="ARBA" id="ARBA00022777"/>
    </source>
</evidence>
<gene>
    <name evidence="11" type="primary">aroK</name>
    <name evidence="12" type="ORF">A8990_108176</name>
</gene>
<accession>A0A3D9SCZ3</accession>
<dbReference type="GO" id="GO:0008652">
    <property type="term" value="P:amino acid biosynthetic process"/>
    <property type="evidence" value="ECO:0007669"/>
    <property type="project" value="UniProtKB-KW"/>
</dbReference>
<evidence type="ECO:0000256" key="1">
    <source>
        <dbReference type="ARBA" id="ARBA00004842"/>
    </source>
</evidence>
<dbReference type="Pfam" id="PF01202">
    <property type="entry name" value="SKI"/>
    <property type="match status" value="1"/>
</dbReference>
<feature type="binding site" evidence="11">
    <location>
        <position position="35"/>
    </location>
    <ligand>
        <name>Mg(2+)</name>
        <dbReference type="ChEBI" id="CHEBI:18420"/>
    </ligand>
</feature>
<dbReference type="InterPro" id="IPR023000">
    <property type="entry name" value="Shikimate_kinase_CS"/>
</dbReference>
<evidence type="ECO:0000256" key="9">
    <source>
        <dbReference type="ARBA" id="ARBA00023141"/>
    </source>
</evidence>
<comment type="function">
    <text evidence="11">Catalyzes the specific phosphorylation of the 3-hydroxyl group of shikimic acid using ATP as a cosubstrate.</text>
</comment>
<comment type="subunit">
    <text evidence="11">Monomer.</text>
</comment>
<dbReference type="EMBL" id="QTTN01000008">
    <property type="protein sequence ID" value="REE88679.1"/>
    <property type="molecule type" value="Genomic_DNA"/>
</dbReference>
<evidence type="ECO:0000256" key="8">
    <source>
        <dbReference type="ARBA" id="ARBA00022840"/>
    </source>
</evidence>
<evidence type="ECO:0000256" key="2">
    <source>
        <dbReference type="ARBA" id="ARBA00006997"/>
    </source>
</evidence>
<keyword evidence="11" id="KW-0479">Metal-binding</keyword>
<evidence type="ECO:0000313" key="13">
    <source>
        <dbReference type="Proteomes" id="UP000256304"/>
    </source>
</evidence>
<dbReference type="Gene3D" id="3.40.50.300">
    <property type="entry name" value="P-loop containing nucleotide triphosphate hydrolases"/>
    <property type="match status" value="1"/>
</dbReference>
<keyword evidence="13" id="KW-1185">Reference proteome</keyword>
<comment type="cofactor">
    <cofactor evidence="11">
        <name>Mg(2+)</name>
        <dbReference type="ChEBI" id="CHEBI:18420"/>
    </cofactor>
    <text evidence="11">Binds 1 Mg(2+) ion per subunit.</text>
</comment>
<dbReference type="OrthoDB" id="9800332at2"/>
<dbReference type="UniPathway" id="UPA00053">
    <property type="reaction ID" value="UER00088"/>
</dbReference>
<dbReference type="GO" id="GO:0005524">
    <property type="term" value="F:ATP binding"/>
    <property type="evidence" value="ECO:0007669"/>
    <property type="project" value="UniProtKB-UniRule"/>
</dbReference>
<keyword evidence="11" id="KW-0460">Magnesium</keyword>
<dbReference type="InterPro" id="IPR031322">
    <property type="entry name" value="Shikimate/glucono_kinase"/>
</dbReference>
<dbReference type="SUPFAM" id="SSF52540">
    <property type="entry name" value="P-loop containing nucleoside triphosphate hydrolases"/>
    <property type="match status" value="1"/>
</dbReference>
<keyword evidence="4 11" id="KW-0028">Amino-acid biosynthesis</keyword>
<feature type="binding site" evidence="11">
    <location>
        <position position="77"/>
    </location>
    <ligand>
        <name>substrate</name>
    </ligand>
</feature>
<dbReference type="GO" id="GO:0005829">
    <property type="term" value="C:cytosol"/>
    <property type="evidence" value="ECO:0007669"/>
    <property type="project" value="TreeGrafter"/>
</dbReference>
<comment type="caution">
    <text evidence="11">Lacks conserved residue(s) required for the propagation of feature annotation.</text>
</comment>
<reference evidence="12 13" key="1">
    <citation type="submission" date="2018-08" db="EMBL/GenBank/DDBJ databases">
        <title>Genomic Encyclopedia of Type Strains, Phase III (KMG-III): the genomes of soil and plant-associated and newly described type strains.</title>
        <authorList>
            <person name="Whitman W."/>
        </authorList>
    </citation>
    <scope>NUCLEOTIDE SEQUENCE [LARGE SCALE GENOMIC DNA]</scope>
    <source>
        <strain evidence="12 13">CGMCC 1.10966</strain>
    </source>
</reference>
<dbReference type="InterPro" id="IPR000623">
    <property type="entry name" value="Shikimate_kinase/TSH1"/>
</dbReference>
<evidence type="ECO:0000256" key="4">
    <source>
        <dbReference type="ARBA" id="ARBA00022605"/>
    </source>
</evidence>
<dbReference type="GO" id="GO:0009423">
    <property type="term" value="P:chorismate biosynthetic process"/>
    <property type="evidence" value="ECO:0007669"/>
    <property type="project" value="UniProtKB-UniRule"/>
</dbReference>
<evidence type="ECO:0000256" key="11">
    <source>
        <dbReference type="HAMAP-Rule" id="MF_00109"/>
    </source>
</evidence>
<dbReference type="GO" id="GO:0004765">
    <property type="term" value="F:shikimate kinase activity"/>
    <property type="evidence" value="ECO:0007669"/>
    <property type="project" value="UniProtKB-UniRule"/>
</dbReference>
<dbReference type="PRINTS" id="PR01100">
    <property type="entry name" value="SHIKIMTKNASE"/>
</dbReference>
<dbReference type="CDD" id="cd00464">
    <property type="entry name" value="SK"/>
    <property type="match status" value="1"/>
</dbReference>
<dbReference type="PROSITE" id="PS01128">
    <property type="entry name" value="SHIKIMATE_KINASE"/>
    <property type="match status" value="1"/>
</dbReference>
<organism evidence="12 13">
    <name type="scientific">Paenibacillus taihuensis</name>
    <dbReference type="NCBI Taxonomy" id="1156355"/>
    <lineage>
        <taxon>Bacteria</taxon>
        <taxon>Bacillati</taxon>
        <taxon>Bacillota</taxon>
        <taxon>Bacilli</taxon>
        <taxon>Bacillales</taxon>
        <taxon>Paenibacillaceae</taxon>
        <taxon>Paenibacillus</taxon>
    </lineage>
</organism>
<dbReference type="GO" id="GO:0009073">
    <property type="term" value="P:aromatic amino acid family biosynthetic process"/>
    <property type="evidence" value="ECO:0007669"/>
    <property type="project" value="UniProtKB-KW"/>
</dbReference>
<evidence type="ECO:0000256" key="10">
    <source>
        <dbReference type="ARBA" id="ARBA00048567"/>
    </source>
</evidence>
<name>A0A3D9SCZ3_9BACL</name>
<sequence>MQDYAFKRQGKVFQVSKEKPSGHVALIGFMGTGKSTVSRELAARLNCSAIDVDAEIVRRECASIPDIFASRGESEFRAAETAALADVIERTEPLVIATGGGAVLAERNRKLMLEGSFVVALKADPEQIIARVSQDPDRPLLQGDVAGRVYKLLEDRKHAYDFAHLAIDTTHLTVQEVVDLIEQGLKQRF</sequence>
<keyword evidence="9 11" id="KW-0057">Aromatic amino acid biosynthesis</keyword>
<comment type="catalytic activity">
    <reaction evidence="10 11">
        <text>shikimate + ATP = 3-phosphoshikimate + ADP + H(+)</text>
        <dbReference type="Rhea" id="RHEA:13121"/>
        <dbReference type="ChEBI" id="CHEBI:15378"/>
        <dbReference type="ChEBI" id="CHEBI:30616"/>
        <dbReference type="ChEBI" id="CHEBI:36208"/>
        <dbReference type="ChEBI" id="CHEBI:145989"/>
        <dbReference type="ChEBI" id="CHEBI:456216"/>
        <dbReference type="EC" id="2.7.1.71"/>
    </reaction>
</comment>
<dbReference type="AlphaFoldDB" id="A0A3D9SCZ3"/>
<dbReference type="Proteomes" id="UP000256304">
    <property type="component" value="Unassembled WGS sequence"/>
</dbReference>
<comment type="similarity">
    <text evidence="2 11">Belongs to the shikimate kinase family.</text>
</comment>
<comment type="caution">
    <text evidence="12">The sequence shown here is derived from an EMBL/GenBank/DDBJ whole genome shotgun (WGS) entry which is preliminary data.</text>
</comment>
<evidence type="ECO:0000256" key="6">
    <source>
        <dbReference type="ARBA" id="ARBA00022741"/>
    </source>
</evidence>
<comment type="subcellular location">
    <subcellularLocation>
        <location evidence="11">Cytoplasm</location>
    </subcellularLocation>
</comment>
<protein>
    <recommendedName>
        <fullName evidence="3 11">Shikimate kinase</fullName>
        <shortName evidence="11">SK</shortName>
        <ecNumber evidence="3 11">2.7.1.71</ecNumber>
    </recommendedName>
</protein>
<dbReference type="PANTHER" id="PTHR21087:SF16">
    <property type="entry name" value="SHIKIMATE KINASE 1, CHLOROPLASTIC"/>
    <property type="match status" value="1"/>
</dbReference>
<dbReference type="GO" id="GO:0000287">
    <property type="term" value="F:magnesium ion binding"/>
    <property type="evidence" value="ECO:0007669"/>
    <property type="project" value="UniProtKB-UniRule"/>
</dbReference>